<evidence type="ECO:0008006" key="9">
    <source>
        <dbReference type="Google" id="ProtNLM"/>
    </source>
</evidence>
<feature type="transmembrane region" description="Helical" evidence="7">
    <location>
        <begin position="239"/>
        <end position="259"/>
    </location>
</feature>
<dbReference type="InterPro" id="IPR013657">
    <property type="entry name" value="SCL35B1-4/HUT1"/>
</dbReference>
<dbReference type="EMBL" id="HBIN01016105">
    <property type="protein sequence ID" value="CAE0442109.1"/>
    <property type="molecule type" value="Transcribed_RNA"/>
</dbReference>
<evidence type="ECO:0000256" key="5">
    <source>
        <dbReference type="ARBA" id="ARBA00022989"/>
    </source>
</evidence>
<gene>
    <name evidence="8" type="ORF">ASTO00021_LOCUS12225</name>
</gene>
<accession>A0A7S3PK98</accession>
<dbReference type="GO" id="GO:0005464">
    <property type="term" value="F:UDP-xylose transmembrane transporter activity"/>
    <property type="evidence" value="ECO:0007669"/>
    <property type="project" value="TreeGrafter"/>
</dbReference>
<feature type="transmembrane region" description="Helical" evidence="7">
    <location>
        <begin position="393"/>
        <end position="412"/>
    </location>
</feature>
<dbReference type="GO" id="GO:0005789">
    <property type="term" value="C:endoplasmic reticulum membrane"/>
    <property type="evidence" value="ECO:0007669"/>
    <property type="project" value="TreeGrafter"/>
</dbReference>
<dbReference type="PANTHER" id="PTHR10778:SF4">
    <property type="entry name" value="NUCLEOTIDE SUGAR TRANSPORTER SLC35B4"/>
    <property type="match status" value="1"/>
</dbReference>
<keyword evidence="3" id="KW-0762">Sugar transport</keyword>
<protein>
    <recommendedName>
        <fullName evidence="9">Sugar phosphate transporter domain-containing protein</fullName>
    </recommendedName>
</protein>
<keyword evidence="6 7" id="KW-0472">Membrane</keyword>
<sequence length="422" mass="46809">MAKGPVAAFAALPREGKLGILLIGFGCLSNVIVFEAIVKRAPGSGSLVTLLQFIFVALSDSSVACRPRKVKMRAHMCLTALFLFSSFACTKALEYKISMPLHIVLKSSSLVFSLLMGLSIGKRYSHNQCLGVFLVTFGIVVAILGESLNICMDNNNDGAFSPSCCEQIQVIDVVDSREVTDMDCSENNNNNHCAGVFETPSYFKVATSEGSGEVLKSSTPDILFTEQTEASNIYYANDMHYWFVGLFLMLVGIIIAACLGHYQEYVFKTYGRHTTELKFYTHILAFPILLVMQWENLQKSLDVFSSSHTLGAELEFNAPFLVPLVKHLPAVVSEFPILWLLVLVNVVFQYYCVTGVFIVGSVSSTLTCNLIVTCRKFCSLILSVWYFNNYFSTFHWIGANLVFCGVMIYSGFIPGRKKLHLD</sequence>
<dbReference type="GO" id="GO:0005462">
    <property type="term" value="F:UDP-N-acetylglucosamine transmembrane transporter activity"/>
    <property type="evidence" value="ECO:0007669"/>
    <property type="project" value="TreeGrafter"/>
</dbReference>
<keyword evidence="4 7" id="KW-0812">Transmembrane</keyword>
<feature type="transmembrane region" description="Helical" evidence="7">
    <location>
        <begin position="130"/>
        <end position="150"/>
    </location>
</feature>
<proteinExistence type="predicted"/>
<reference evidence="8" key="1">
    <citation type="submission" date="2021-01" db="EMBL/GenBank/DDBJ databases">
        <authorList>
            <person name="Corre E."/>
            <person name="Pelletier E."/>
            <person name="Niang G."/>
            <person name="Scheremetjew M."/>
            <person name="Finn R."/>
            <person name="Kale V."/>
            <person name="Holt S."/>
            <person name="Cochrane G."/>
            <person name="Meng A."/>
            <person name="Brown T."/>
            <person name="Cohen L."/>
        </authorList>
    </citation>
    <scope>NUCLEOTIDE SEQUENCE</scope>
    <source>
        <strain evidence="8">GSBS06</strain>
    </source>
</reference>
<feature type="transmembrane region" description="Helical" evidence="7">
    <location>
        <begin position="337"/>
        <end position="359"/>
    </location>
</feature>
<dbReference type="PANTHER" id="PTHR10778">
    <property type="entry name" value="SOLUTE CARRIER FAMILY 35 MEMBER B"/>
    <property type="match status" value="1"/>
</dbReference>
<evidence type="ECO:0000256" key="6">
    <source>
        <dbReference type="ARBA" id="ARBA00023136"/>
    </source>
</evidence>
<evidence type="ECO:0000256" key="3">
    <source>
        <dbReference type="ARBA" id="ARBA00022597"/>
    </source>
</evidence>
<evidence type="ECO:0000256" key="2">
    <source>
        <dbReference type="ARBA" id="ARBA00022448"/>
    </source>
</evidence>
<dbReference type="GO" id="GO:0000139">
    <property type="term" value="C:Golgi membrane"/>
    <property type="evidence" value="ECO:0007669"/>
    <property type="project" value="TreeGrafter"/>
</dbReference>
<evidence type="ECO:0000256" key="1">
    <source>
        <dbReference type="ARBA" id="ARBA00004127"/>
    </source>
</evidence>
<dbReference type="Pfam" id="PF08449">
    <property type="entry name" value="UAA"/>
    <property type="match status" value="2"/>
</dbReference>
<dbReference type="AlphaFoldDB" id="A0A7S3PK98"/>
<comment type="subcellular location">
    <subcellularLocation>
        <location evidence="1">Endomembrane system</location>
        <topology evidence="1">Multi-pass membrane protein</topology>
    </subcellularLocation>
</comment>
<feature type="transmembrane region" description="Helical" evidence="7">
    <location>
        <begin position="20"/>
        <end position="38"/>
    </location>
</feature>
<evidence type="ECO:0000313" key="8">
    <source>
        <dbReference type="EMBL" id="CAE0442109.1"/>
    </source>
</evidence>
<evidence type="ECO:0000256" key="4">
    <source>
        <dbReference type="ARBA" id="ARBA00022692"/>
    </source>
</evidence>
<organism evidence="8">
    <name type="scientific">Aplanochytrium stocchinoi</name>
    <dbReference type="NCBI Taxonomy" id="215587"/>
    <lineage>
        <taxon>Eukaryota</taxon>
        <taxon>Sar</taxon>
        <taxon>Stramenopiles</taxon>
        <taxon>Bigyra</taxon>
        <taxon>Labyrinthulomycetes</taxon>
        <taxon>Thraustochytrida</taxon>
        <taxon>Thraustochytriidae</taxon>
        <taxon>Aplanochytrium</taxon>
    </lineage>
</organism>
<keyword evidence="2" id="KW-0813">Transport</keyword>
<name>A0A7S3PK98_9STRA</name>
<feature type="transmembrane region" description="Helical" evidence="7">
    <location>
        <begin position="44"/>
        <end position="64"/>
    </location>
</feature>
<evidence type="ECO:0000256" key="7">
    <source>
        <dbReference type="SAM" id="Phobius"/>
    </source>
</evidence>
<keyword evidence="5 7" id="KW-1133">Transmembrane helix</keyword>